<feature type="disulfide bond" description="Redox-active" evidence="5">
    <location>
        <begin position="41"/>
        <end position="46"/>
    </location>
</feature>
<keyword evidence="2" id="KW-0285">Flavoprotein</keyword>
<reference evidence="8 9" key="1">
    <citation type="submission" date="2016-11" db="EMBL/GenBank/DDBJ databases">
        <authorList>
            <person name="Jaros S."/>
            <person name="Januszkiewicz K."/>
            <person name="Wedrychowicz H."/>
        </authorList>
    </citation>
    <scope>NUCLEOTIDE SEQUENCE [LARGE SCALE GENOMIC DNA]</scope>
    <source>
        <strain evidence="8 9">CGMCC 1.6102</strain>
    </source>
</reference>
<dbReference type="Gene3D" id="3.30.390.30">
    <property type="match status" value="1"/>
</dbReference>
<evidence type="ECO:0000256" key="5">
    <source>
        <dbReference type="PIRSR" id="PIRSR000350-4"/>
    </source>
</evidence>
<dbReference type="Pfam" id="PF07992">
    <property type="entry name" value="Pyr_redox_2"/>
    <property type="match status" value="1"/>
</dbReference>
<evidence type="ECO:0000313" key="9">
    <source>
        <dbReference type="Proteomes" id="UP000184513"/>
    </source>
</evidence>
<keyword evidence="4" id="KW-0547">Nucleotide-binding</keyword>
<dbReference type="InterPro" id="IPR036188">
    <property type="entry name" value="FAD/NAD-bd_sf"/>
</dbReference>
<evidence type="ECO:0000256" key="4">
    <source>
        <dbReference type="PIRSR" id="PIRSR000350-3"/>
    </source>
</evidence>
<feature type="domain" description="Pyridine nucleotide-disulphide oxidoreductase dimerisation" evidence="6">
    <location>
        <begin position="339"/>
        <end position="443"/>
    </location>
</feature>
<comment type="similarity">
    <text evidence="1">Belongs to the class-I pyridine nucleotide-disulfide oxidoreductase family.</text>
</comment>
<accession>A0A1M7MIC4</accession>
<proteinExistence type="inferred from homology"/>
<evidence type="ECO:0000259" key="6">
    <source>
        <dbReference type="Pfam" id="PF02852"/>
    </source>
</evidence>
<name>A0A1M7MIC4_9BACT</name>
<feature type="binding site" evidence="4">
    <location>
        <position position="261"/>
    </location>
    <ligand>
        <name>NAD(+)</name>
        <dbReference type="ChEBI" id="CHEBI:57540"/>
    </ligand>
</feature>
<keyword evidence="3 4" id="KW-0274">FAD</keyword>
<dbReference type="PANTHER" id="PTHR43014">
    <property type="entry name" value="MERCURIC REDUCTASE"/>
    <property type="match status" value="1"/>
</dbReference>
<dbReference type="InterPro" id="IPR016156">
    <property type="entry name" value="FAD/NAD-linked_Rdtase_dimer_sf"/>
</dbReference>
<organism evidence="8 9">
    <name type="scientific">Cyclobacterium lianum</name>
    <dbReference type="NCBI Taxonomy" id="388280"/>
    <lineage>
        <taxon>Bacteria</taxon>
        <taxon>Pseudomonadati</taxon>
        <taxon>Bacteroidota</taxon>
        <taxon>Cytophagia</taxon>
        <taxon>Cytophagales</taxon>
        <taxon>Cyclobacteriaceae</taxon>
        <taxon>Cyclobacterium</taxon>
    </lineage>
</organism>
<evidence type="ECO:0000256" key="1">
    <source>
        <dbReference type="ARBA" id="ARBA00007532"/>
    </source>
</evidence>
<dbReference type="Pfam" id="PF02852">
    <property type="entry name" value="Pyr_redox_dim"/>
    <property type="match status" value="1"/>
</dbReference>
<dbReference type="SUPFAM" id="SSF51905">
    <property type="entry name" value="FAD/NAD(P)-binding domain"/>
    <property type="match status" value="1"/>
</dbReference>
<dbReference type="PRINTS" id="PR00411">
    <property type="entry name" value="PNDRDTASEI"/>
</dbReference>
<comment type="cofactor">
    <cofactor evidence="4">
        <name>FAD</name>
        <dbReference type="ChEBI" id="CHEBI:57692"/>
    </cofactor>
    <text evidence="4">Binds 1 FAD per subunit.</text>
</comment>
<evidence type="ECO:0000313" key="8">
    <source>
        <dbReference type="EMBL" id="SHM90604.1"/>
    </source>
</evidence>
<dbReference type="OrthoDB" id="9800167at2"/>
<sequence length="447" mass="48356">MKKYDVIVIGSGMGGMTIANKCAKKGLKTAVTDSRPYGGTCALRGCDPKKILVGAAEIIDRANKMKGIGIQGDISINWQDLMAYKNEFVSKMPKNVEKGYEKSGVEMYHGTASFESENTVRIGDDLLEADKIVIATGARPVILDIPGGNLPIDSTDFLNLGKLPEHITFIGGGYIAMEFAHLAVRAGSKVTIFHRGKMPLESFESDIVKHLIKATEELGIELHLEWDVVAVEKKDNGYTVKAASKGGEKTIQTNLVVNAAGRVPELDGMNLEKANISYGKKGIDVNEYLQSLTNERVYAAGDAADSKGLNLTPVAVMEGHAVATNIIRGNSKKPDYTEMPSSVFTLPTLAAVGMTEAQAKKSGLEYQVKDGSASSWYDAKRINESTYAYKVISDKEGYILGAHIIGPHAEEMINIFAMAIRVKLKVADIRNMIYSYPSMGSDIGSMV</sequence>
<evidence type="ECO:0000256" key="3">
    <source>
        <dbReference type="ARBA" id="ARBA00022827"/>
    </source>
</evidence>
<dbReference type="PIRSF" id="PIRSF000350">
    <property type="entry name" value="Mercury_reductase_MerA"/>
    <property type="match status" value="1"/>
</dbReference>
<dbReference type="PRINTS" id="PR00368">
    <property type="entry name" value="FADPNR"/>
</dbReference>
<keyword evidence="9" id="KW-1185">Reference proteome</keyword>
<dbReference type="InterPro" id="IPR001100">
    <property type="entry name" value="Pyr_nuc-diS_OxRdtase"/>
</dbReference>
<dbReference type="EMBL" id="FRCY01000004">
    <property type="protein sequence ID" value="SHM90604.1"/>
    <property type="molecule type" value="Genomic_DNA"/>
</dbReference>
<feature type="domain" description="FAD/NAD(P)-binding" evidence="7">
    <location>
        <begin position="4"/>
        <end position="319"/>
    </location>
</feature>
<dbReference type="GO" id="GO:0000166">
    <property type="term" value="F:nucleotide binding"/>
    <property type="evidence" value="ECO:0007669"/>
    <property type="project" value="UniProtKB-KW"/>
</dbReference>
<keyword evidence="4" id="KW-0520">NAD</keyword>
<protein>
    <submittedName>
        <fullName evidence="8">Glutathione reductase (NADPH)</fullName>
    </submittedName>
</protein>
<dbReference type="GO" id="GO:0016491">
    <property type="term" value="F:oxidoreductase activity"/>
    <property type="evidence" value="ECO:0007669"/>
    <property type="project" value="InterPro"/>
</dbReference>
<evidence type="ECO:0000256" key="2">
    <source>
        <dbReference type="ARBA" id="ARBA00022630"/>
    </source>
</evidence>
<feature type="binding site" evidence="4">
    <location>
        <position position="302"/>
    </location>
    <ligand>
        <name>FAD</name>
        <dbReference type="ChEBI" id="CHEBI:57692"/>
    </ligand>
</feature>
<feature type="binding site" evidence="4">
    <location>
        <begin position="171"/>
        <end position="178"/>
    </location>
    <ligand>
        <name>NAD(+)</name>
        <dbReference type="ChEBI" id="CHEBI:57540"/>
    </ligand>
</feature>
<dbReference type="PANTHER" id="PTHR43014:SF5">
    <property type="entry name" value="GLUTATHIONE REDUCTASE (NADPH)"/>
    <property type="match status" value="1"/>
</dbReference>
<dbReference type="SUPFAM" id="SSF55424">
    <property type="entry name" value="FAD/NAD-linked reductases, dimerisation (C-terminal) domain"/>
    <property type="match status" value="1"/>
</dbReference>
<dbReference type="AlphaFoldDB" id="A0A1M7MIC4"/>
<dbReference type="InterPro" id="IPR023753">
    <property type="entry name" value="FAD/NAD-binding_dom"/>
</dbReference>
<dbReference type="Gene3D" id="3.50.50.60">
    <property type="entry name" value="FAD/NAD(P)-binding domain"/>
    <property type="match status" value="2"/>
</dbReference>
<dbReference type="RefSeq" id="WP_073094080.1">
    <property type="nucleotide sequence ID" value="NZ_FRCY01000004.1"/>
</dbReference>
<evidence type="ECO:0000259" key="7">
    <source>
        <dbReference type="Pfam" id="PF07992"/>
    </source>
</evidence>
<gene>
    <name evidence="8" type="ORF">SAMN04488057_104314</name>
</gene>
<dbReference type="STRING" id="388280.SAMN04488057_104314"/>
<feature type="binding site" evidence="4">
    <location>
        <position position="50"/>
    </location>
    <ligand>
        <name>FAD</name>
        <dbReference type="ChEBI" id="CHEBI:57692"/>
    </ligand>
</feature>
<dbReference type="Proteomes" id="UP000184513">
    <property type="component" value="Unassembled WGS sequence"/>
</dbReference>
<dbReference type="InterPro" id="IPR004099">
    <property type="entry name" value="Pyr_nucl-diS_OxRdtase_dimer"/>
</dbReference>